<comment type="catalytic activity">
    <reaction evidence="2 18 19">
        <text>(6R)-NADPHX = (6S)-NADPHX</text>
        <dbReference type="Rhea" id="RHEA:32227"/>
        <dbReference type="ChEBI" id="CHEBI:64076"/>
        <dbReference type="ChEBI" id="CHEBI:64077"/>
        <dbReference type="EC" id="5.1.99.6"/>
    </reaction>
</comment>
<dbReference type="Gene3D" id="3.40.1190.20">
    <property type="match status" value="1"/>
</dbReference>
<reference evidence="22 23" key="1">
    <citation type="submission" date="2013-04" db="EMBL/GenBank/DDBJ databases">
        <title>Oceanococcus atlanticus 22II-S10r2 Genome Sequencing.</title>
        <authorList>
            <person name="Lai Q."/>
            <person name="Li G."/>
            <person name="Shao Z."/>
        </authorList>
    </citation>
    <scope>NUCLEOTIDE SEQUENCE [LARGE SCALE GENOMIC DNA]</scope>
    <source>
        <strain evidence="22 23">22II-S10r2</strain>
    </source>
</reference>
<evidence type="ECO:0000256" key="4">
    <source>
        <dbReference type="ARBA" id="ARBA00009524"/>
    </source>
</evidence>
<evidence type="ECO:0000256" key="6">
    <source>
        <dbReference type="ARBA" id="ARBA00022741"/>
    </source>
</evidence>
<dbReference type="GO" id="GO:0005524">
    <property type="term" value="F:ATP binding"/>
    <property type="evidence" value="ECO:0007669"/>
    <property type="project" value="UniProtKB-UniRule"/>
</dbReference>
<keyword evidence="10 17" id="KW-0520">NAD</keyword>
<feature type="binding site" evidence="17">
    <location>
        <position position="324"/>
    </location>
    <ligand>
        <name>(6S)-NADPHX</name>
        <dbReference type="ChEBI" id="CHEBI:64076"/>
    </ligand>
</feature>
<dbReference type="Proteomes" id="UP000192342">
    <property type="component" value="Unassembled WGS sequence"/>
</dbReference>
<organism evidence="22 23">
    <name type="scientific">Oceanococcus atlanticus</name>
    <dbReference type="NCBI Taxonomy" id="1317117"/>
    <lineage>
        <taxon>Bacteria</taxon>
        <taxon>Pseudomonadati</taxon>
        <taxon>Pseudomonadota</taxon>
        <taxon>Gammaproteobacteria</taxon>
        <taxon>Chromatiales</taxon>
        <taxon>Oceanococcaceae</taxon>
        <taxon>Oceanococcus</taxon>
    </lineage>
</organism>
<dbReference type="PIRSF" id="PIRSF017184">
    <property type="entry name" value="Nnr"/>
    <property type="match status" value="1"/>
</dbReference>
<dbReference type="AlphaFoldDB" id="A0A1Y1SGS9"/>
<dbReference type="HAMAP" id="MF_01966">
    <property type="entry name" value="NADHX_epimerase"/>
    <property type="match status" value="1"/>
</dbReference>
<dbReference type="NCBIfam" id="TIGR00197">
    <property type="entry name" value="yjeF_nterm"/>
    <property type="match status" value="1"/>
</dbReference>
<evidence type="ECO:0000313" key="22">
    <source>
        <dbReference type="EMBL" id="ORE88873.1"/>
    </source>
</evidence>
<keyword evidence="8 17" id="KW-0521">NADP</keyword>
<dbReference type="GO" id="GO:0052856">
    <property type="term" value="F:NAD(P)HX epimerase activity"/>
    <property type="evidence" value="ECO:0007669"/>
    <property type="project" value="UniProtKB-UniRule"/>
</dbReference>
<dbReference type="Pfam" id="PF03853">
    <property type="entry name" value="YjeF_N"/>
    <property type="match status" value="1"/>
</dbReference>
<comment type="function">
    <text evidence="18">Catalyzes the epimerization of the S- and R-forms of NAD(P)HX, a damaged form of NAD(P)H that is a result of enzymatic or heat-dependent hydration. This is a prerequisite for the S-specific NAD(P)H-hydrate dehydratase to allow the repair of both epimers of NAD(P)HX.</text>
</comment>
<feature type="binding site" evidence="17">
    <location>
        <position position="370"/>
    </location>
    <ligand>
        <name>(6S)-NADPHX</name>
        <dbReference type="ChEBI" id="CHEBI:64076"/>
    </ligand>
</feature>
<dbReference type="InterPro" id="IPR000631">
    <property type="entry name" value="CARKD"/>
</dbReference>
<comment type="catalytic activity">
    <reaction evidence="15 17 19">
        <text>(6S)-NADHX + ADP = AMP + phosphate + NADH + H(+)</text>
        <dbReference type="Rhea" id="RHEA:32223"/>
        <dbReference type="ChEBI" id="CHEBI:15378"/>
        <dbReference type="ChEBI" id="CHEBI:43474"/>
        <dbReference type="ChEBI" id="CHEBI:57945"/>
        <dbReference type="ChEBI" id="CHEBI:64074"/>
        <dbReference type="ChEBI" id="CHEBI:456215"/>
        <dbReference type="ChEBI" id="CHEBI:456216"/>
        <dbReference type="EC" id="4.2.1.136"/>
    </reaction>
</comment>
<dbReference type="InterPro" id="IPR004443">
    <property type="entry name" value="YjeF_N_dom"/>
</dbReference>
<dbReference type="GO" id="GO:0016301">
    <property type="term" value="F:kinase activity"/>
    <property type="evidence" value="ECO:0007669"/>
    <property type="project" value="UniProtKB-KW"/>
</dbReference>
<feature type="domain" description="YjeF C-terminal" evidence="20">
    <location>
        <begin position="226"/>
        <end position="497"/>
    </location>
</feature>
<dbReference type="OrthoDB" id="9806925at2"/>
<comment type="catalytic activity">
    <reaction evidence="1 18 19">
        <text>(6R)-NADHX = (6S)-NADHX</text>
        <dbReference type="Rhea" id="RHEA:32215"/>
        <dbReference type="ChEBI" id="CHEBI:64074"/>
        <dbReference type="ChEBI" id="CHEBI:64075"/>
        <dbReference type="EC" id="5.1.99.6"/>
    </reaction>
</comment>
<evidence type="ECO:0000256" key="1">
    <source>
        <dbReference type="ARBA" id="ARBA00000013"/>
    </source>
</evidence>
<feature type="binding site" evidence="18">
    <location>
        <position position="62"/>
    </location>
    <ligand>
        <name>K(+)</name>
        <dbReference type="ChEBI" id="CHEBI:29103"/>
    </ligand>
</feature>
<dbReference type="EC" id="5.1.99.6" evidence="19"/>
<comment type="caution">
    <text evidence="18">Lacks conserved residue(s) required for the propagation of feature annotation.</text>
</comment>
<feature type="binding site" evidence="17">
    <location>
        <begin position="407"/>
        <end position="411"/>
    </location>
    <ligand>
        <name>AMP</name>
        <dbReference type="ChEBI" id="CHEBI:456215"/>
    </ligand>
</feature>
<feature type="binding site" evidence="18">
    <location>
        <position position="162"/>
    </location>
    <ligand>
        <name>K(+)</name>
        <dbReference type="ChEBI" id="CHEBI:29103"/>
    </ligand>
</feature>
<evidence type="ECO:0000313" key="23">
    <source>
        <dbReference type="Proteomes" id="UP000192342"/>
    </source>
</evidence>
<dbReference type="PROSITE" id="PS51383">
    <property type="entry name" value="YJEF_C_3"/>
    <property type="match status" value="1"/>
</dbReference>
<evidence type="ECO:0000256" key="19">
    <source>
        <dbReference type="PIRNR" id="PIRNR017184"/>
    </source>
</evidence>
<comment type="function">
    <text evidence="14 19">Bifunctional enzyme that catalyzes the epimerization of the S- and R-forms of NAD(P)HX and the dehydration of the S-form of NAD(P)HX at the expense of ADP, which is converted to AMP. This allows the repair of both epimers of NAD(P)HX, a damaged form of NAD(P)H that is a result of enzymatic or heat-dependent hydration.</text>
</comment>
<dbReference type="HAMAP" id="MF_01965">
    <property type="entry name" value="NADHX_dehydratase"/>
    <property type="match status" value="1"/>
</dbReference>
<proteinExistence type="inferred from homology"/>
<feature type="binding site" evidence="18">
    <location>
        <position position="159"/>
    </location>
    <ligand>
        <name>(6S)-NADPHX</name>
        <dbReference type="ChEBI" id="CHEBI:64076"/>
    </ligand>
</feature>
<comment type="cofactor">
    <cofactor evidence="18 19">
        <name>K(+)</name>
        <dbReference type="ChEBI" id="CHEBI:29103"/>
    </cofactor>
    <text evidence="18 19">Binds 1 potassium ion per subunit.</text>
</comment>
<evidence type="ECO:0000256" key="13">
    <source>
        <dbReference type="ARBA" id="ARBA00023268"/>
    </source>
</evidence>
<dbReference type="EMBL" id="AQQV01000001">
    <property type="protein sequence ID" value="ORE88873.1"/>
    <property type="molecule type" value="Genomic_DNA"/>
</dbReference>
<dbReference type="CDD" id="cd01171">
    <property type="entry name" value="YXKO-related"/>
    <property type="match status" value="1"/>
</dbReference>
<evidence type="ECO:0000256" key="16">
    <source>
        <dbReference type="ARBA" id="ARBA00049209"/>
    </source>
</evidence>
<evidence type="ECO:0000256" key="15">
    <source>
        <dbReference type="ARBA" id="ARBA00048238"/>
    </source>
</evidence>
<keyword evidence="7 17" id="KW-0067">ATP-binding</keyword>
<dbReference type="GO" id="GO:0052855">
    <property type="term" value="F:ADP-dependent NAD(P)H-hydrate dehydratase activity"/>
    <property type="evidence" value="ECO:0007669"/>
    <property type="project" value="UniProtKB-UniRule"/>
</dbReference>
<feature type="binding site" evidence="18">
    <location>
        <begin position="130"/>
        <end position="136"/>
    </location>
    <ligand>
        <name>(6S)-NADPHX</name>
        <dbReference type="ChEBI" id="CHEBI:64076"/>
    </ligand>
</feature>
<dbReference type="PANTHER" id="PTHR12592">
    <property type="entry name" value="ATP-DEPENDENT (S)-NAD(P)H-HYDRATE DEHYDRATASE FAMILY MEMBER"/>
    <property type="match status" value="1"/>
</dbReference>
<keyword evidence="11 18" id="KW-0413">Isomerase</keyword>
<comment type="caution">
    <text evidence="22">The sequence shown here is derived from an EMBL/GenBank/DDBJ whole genome shotgun (WGS) entry which is preliminary data.</text>
</comment>
<feature type="binding site" evidence="17">
    <location>
        <position position="436"/>
    </location>
    <ligand>
        <name>AMP</name>
        <dbReference type="ChEBI" id="CHEBI:456215"/>
    </ligand>
</feature>
<evidence type="ECO:0000256" key="11">
    <source>
        <dbReference type="ARBA" id="ARBA00023235"/>
    </source>
</evidence>
<keyword evidence="9 18" id="KW-0630">Potassium</keyword>
<evidence type="ECO:0000256" key="9">
    <source>
        <dbReference type="ARBA" id="ARBA00022958"/>
    </source>
</evidence>
<dbReference type="GO" id="GO:0046872">
    <property type="term" value="F:metal ion binding"/>
    <property type="evidence" value="ECO:0007669"/>
    <property type="project" value="UniProtKB-UniRule"/>
</dbReference>
<evidence type="ECO:0000259" key="21">
    <source>
        <dbReference type="PROSITE" id="PS51385"/>
    </source>
</evidence>
<keyword evidence="22" id="KW-0418">Kinase</keyword>
<dbReference type="InterPro" id="IPR029056">
    <property type="entry name" value="Ribokinase-like"/>
</dbReference>
<evidence type="ECO:0000256" key="17">
    <source>
        <dbReference type="HAMAP-Rule" id="MF_01965"/>
    </source>
</evidence>
<evidence type="ECO:0000256" key="7">
    <source>
        <dbReference type="ARBA" id="ARBA00022840"/>
    </source>
</evidence>
<keyword evidence="23" id="KW-1185">Reference proteome</keyword>
<sequence>MDMGLPLYSAQQVRNLDASAIRDCAIDGYELMQRAAASAWLRLRQHWPQVRTLGVLVGPGNNGGDALELARLAAGAGCAVRVWLLADPARFRAEAQSAWLSFSDADIGLQTGPLDEGLADCDVIVDGLLGTGLSRTVGAAFAEAISCINASDKPVLALDVPSGIHADSGAVMGLAVRADVTESFIGRKQGLYTGDAKDYAGQIYFSALDVPPHVTAQEKPSACLMPAHAPLAWMPPRQRNSHKGHHGHVLAVGGAPGYSGAIRLCAGAALRSGAGLVSVLTHPQCRVEVAGYQPELMVRAAEDKDLQAFDVLAERATVVAIGPGLDTQVWGRTWLERACAFDGVVVLDADALNLMDLTQRWPSRCVITPHPGEAARLLGISSAQVQADRFSAARQLAEASGAVTVLKGAGTLIAGPQGEMLVCEQGNPGMACGGMGDVLTGALAGLLAQAPDQPLLQTVGAAVVAHARAGDRVARRIGMRGMLPSDVLATLPEVLNP</sequence>
<dbReference type="STRING" id="1317117.ATO7_03320"/>
<accession>A0A1Y1SGS9</accession>
<evidence type="ECO:0000256" key="12">
    <source>
        <dbReference type="ARBA" id="ARBA00023239"/>
    </source>
</evidence>
<comment type="function">
    <text evidence="17">Catalyzes the dehydration of the S-form of NAD(P)HX at the expense of ADP, which is converted to AMP. Together with NAD(P)HX epimerase, which catalyzes the epimerization of the S- and R-forms, the enzyme allows the repair of both epimers of NAD(P)HX, a damaged form of NAD(P)H that is a result of enzymatic or heat-dependent hydration.</text>
</comment>
<feature type="binding site" evidence="17">
    <location>
        <position position="437"/>
    </location>
    <ligand>
        <name>(6S)-NADPHX</name>
        <dbReference type="ChEBI" id="CHEBI:64076"/>
    </ligand>
</feature>
<gene>
    <name evidence="17" type="primary">nnrD</name>
    <name evidence="18" type="synonym">nnrE</name>
    <name evidence="22" type="ORF">ATO7_03320</name>
</gene>
<name>A0A1Y1SGS9_9GAMM</name>
<dbReference type="InterPro" id="IPR036652">
    <property type="entry name" value="YjeF_N_dom_sf"/>
</dbReference>
<dbReference type="InterPro" id="IPR017953">
    <property type="entry name" value="Carbohydrate_kinase_pred_CS"/>
</dbReference>
<comment type="similarity">
    <text evidence="17">Belongs to the NnrD/CARKD family.</text>
</comment>
<comment type="similarity">
    <text evidence="3 19">In the N-terminal section; belongs to the NnrE/AIBP family.</text>
</comment>
<keyword evidence="5 18" id="KW-0479">Metal-binding</keyword>
<evidence type="ECO:0000256" key="8">
    <source>
        <dbReference type="ARBA" id="ARBA00022857"/>
    </source>
</evidence>
<dbReference type="GO" id="GO:0046496">
    <property type="term" value="P:nicotinamide nucleotide metabolic process"/>
    <property type="evidence" value="ECO:0007669"/>
    <property type="project" value="UniProtKB-UniRule"/>
</dbReference>
<evidence type="ECO:0000256" key="10">
    <source>
        <dbReference type="ARBA" id="ARBA00023027"/>
    </source>
</evidence>
<feature type="binding site" evidence="17">
    <location>
        <position position="261"/>
    </location>
    <ligand>
        <name>(6S)-NADPHX</name>
        <dbReference type="ChEBI" id="CHEBI:64076"/>
    </ligand>
</feature>
<keyword evidence="12 17" id="KW-0456">Lyase</keyword>
<dbReference type="EC" id="4.2.1.136" evidence="19"/>
<evidence type="ECO:0000259" key="20">
    <source>
        <dbReference type="PROSITE" id="PS51383"/>
    </source>
</evidence>
<dbReference type="NCBIfam" id="TIGR00196">
    <property type="entry name" value="yjeF_cterm"/>
    <property type="match status" value="1"/>
</dbReference>
<evidence type="ECO:0000256" key="14">
    <source>
        <dbReference type="ARBA" id="ARBA00025153"/>
    </source>
</evidence>
<dbReference type="SUPFAM" id="SSF64153">
    <property type="entry name" value="YjeF N-terminal domain-like"/>
    <property type="match status" value="1"/>
</dbReference>
<dbReference type="InterPro" id="IPR030677">
    <property type="entry name" value="Nnr"/>
</dbReference>
<comment type="similarity">
    <text evidence="4 19">In the C-terminal section; belongs to the NnrD/CARKD family.</text>
</comment>
<evidence type="ECO:0000256" key="5">
    <source>
        <dbReference type="ARBA" id="ARBA00022723"/>
    </source>
</evidence>
<dbReference type="PROSITE" id="PS51385">
    <property type="entry name" value="YJEF_N"/>
    <property type="match status" value="1"/>
</dbReference>
<dbReference type="SUPFAM" id="SSF53613">
    <property type="entry name" value="Ribokinase-like"/>
    <property type="match status" value="1"/>
</dbReference>
<evidence type="ECO:0000256" key="3">
    <source>
        <dbReference type="ARBA" id="ARBA00006001"/>
    </source>
</evidence>
<protein>
    <recommendedName>
        <fullName evidence="19">Bifunctional NAD(P)H-hydrate repair enzyme</fullName>
    </recommendedName>
    <alternativeName>
        <fullName evidence="19">Nicotinamide nucleotide repair protein</fullName>
    </alternativeName>
    <domain>
        <recommendedName>
            <fullName evidence="19">ADP-dependent (S)-NAD(P)H-hydrate dehydratase</fullName>
            <ecNumber evidence="19">4.2.1.136</ecNumber>
        </recommendedName>
        <alternativeName>
            <fullName evidence="19">ADP-dependent NAD(P)HX dehydratase</fullName>
        </alternativeName>
    </domain>
    <domain>
        <recommendedName>
            <fullName evidence="19">NAD(P)H-hydrate epimerase</fullName>
            <ecNumber evidence="19">5.1.99.6</ecNumber>
        </recommendedName>
    </domain>
</protein>
<dbReference type="GO" id="GO:0110051">
    <property type="term" value="P:metabolite repair"/>
    <property type="evidence" value="ECO:0007669"/>
    <property type="project" value="TreeGrafter"/>
</dbReference>
<comment type="catalytic activity">
    <reaction evidence="16 17 19">
        <text>(6S)-NADPHX + ADP = AMP + phosphate + NADPH + H(+)</text>
        <dbReference type="Rhea" id="RHEA:32235"/>
        <dbReference type="ChEBI" id="CHEBI:15378"/>
        <dbReference type="ChEBI" id="CHEBI:43474"/>
        <dbReference type="ChEBI" id="CHEBI:57783"/>
        <dbReference type="ChEBI" id="CHEBI:64076"/>
        <dbReference type="ChEBI" id="CHEBI:456215"/>
        <dbReference type="ChEBI" id="CHEBI:456216"/>
        <dbReference type="EC" id="4.2.1.136"/>
    </reaction>
</comment>
<comment type="cofactor">
    <cofactor evidence="17">
        <name>Mg(2+)</name>
        <dbReference type="ChEBI" id="CHEBI:18420"/>
    </cofactor>
</comment>
<feature type="binding site" evidence="18">
    <location>
        <begin position="61"/>
        <end position="65"/>
    </location>
    <ligand>
        <name>(6S)-NADPHX</name>
        <dbReference type="ChEBI" id="CHEBI:64076"/>
    </ligand>
</feature>
<dbReference type="PANTHER" id="PTHR12592:SF0">
    <property type="entry name" value="ATP-DEPENDENT (S)-NAD(P)H-HYDRATE DEHYDRATASE"/>
    <property type="match status" value="1"/>
</dbReference>
<evidence type="ECO:0000256" key="2">
    <source>
        <dbReference type="ARBA" id="ARBA00000909"/>
    </source>
</evidence>
<feature type="domain" description="YjeF N-terminal" evidence="21">
    <location>
        <begin position="13"/>
        <end position="216"/>
    </location>
</feature>
<dbReference type="Gene3D" id="3.40.50.10260">
    <property type="entry name" value="YjeF N-terminal domain"/>
    <property type="match status" value="1"/>
</dbReference>
<comment type="similarity">
    <text evidence="18">Belongs to the NnrE/AIBP family.</text>
</comment>
<feature type="binding site" evidence="18">
    <location>
        <position position="126"/>
    </location>
    <ligand>
        <name>K(+)</name>
        <dbReference type="ChEBI" id="CHEBI:29103"/>
    </ligand>
</feature>
<dbReference type="Pfam" id="PF01256">
    <property type="entry name" value="Carb_kinase"/>
    <property type="match status" value="1"/>
</dbReference>
<dbReference type="PROSITE" id="PS01050">
    <property type="entry name" value="YJEF_C_2"/>
    <property type="match status" value="1"/>
</dbReference>
<keyword evidence="13" id="KW-0511">Multifunctional enzyme</keyword>
<comment type="subunit">
    <text evidence="17">Homotetramer.</text>
</comment>
<keyword evidence="22" id="KW-0808">Transferase</keyword>
<evidence type="ECO:0000256" key="18">
    <source>
        <dbReference type="HAMAP-Rule" id="MF_01966"/>
    </source>
</evidence>
<keyword evidence="6 17" id="KW-0547">Nucleotide-binding</keyword>